<dbReference type="InParanoid" id="A0A7N2L4X2"/>
<sequence length="118" mass="14261">MWLKDKTCEDVVKQSWADLHDSNLDLSHAKEAGLYSTNLDQIEMLWAEINLLKVKEEAMWKQRSHSDWLKEGDRNTRYFHYRANQRNKHNFILGLEDVFMVFLSMLMYLELDMMEIKF</sequence>
<evidence type="ECO:0000256" key="1">
    <source>
        <dbReference type="SAM" id="Phobius"/>
    </source>
</evidence>
<reference evidence="2 3" key="1">
    <citation type="journal article" date="2016" name="G3 (Bethesda)">
        <title>First Draft Assembly and Annotation of the Genome of a California Endemic Oak Quercus lobata Nee (Fagaceae).</title>
        <authorList>
            <person name="Sork V.L."/>
            <person name="Fitz-Gibbon S.T."/>
            <person name="Puiu D."/>
            <person name="Crepeau M."/>
            <person name="Gugger P.F."/>
            <person name="Sherman R."/>
            <person name="Stevens K."/>
            <person name="Langley C.H."/>
            <person name="Pellegrini M."/>
            <person name="Salzberg S.L."/>
        </authorList>
    </citation>
    <scope>NUCLEOTIDE SEQUENCE [LARGE SCALE GENOMIC DNA]</scope>
    <source>
        <strain evidence="2 3">cv. SW786</strain>
    </source>
</reference>
<dbReference type="EMBL" id="LRBV02000003">
    <property type="status" value="NOT_ANNOTATED_CDS"/>
    <property type="molecule type" value="Genomic_DNA"/>
</dbReference>
<evidence type="ECO:0000313" key="2">
    <source>
        <dbReference type="EnsemblPlants" id="QL03p014486:mrna"/>
    </source>
</evidence>
<keyword evidence="1" id="KW-1133">Transmembrane helix</keyword>
<proteinExistence type="predicted"/>
<dbReference type="AlphaFoldDB" id="A0A7N2L4X2"/>
<organism evidence="2 3">
    <name type="scientific">Quercus lobata</name>
    <name type="common">Valley oak</name>
    <dbReference type="NCBI Taxonomy" id="97700"/>
    <lineage>
        <taxon>Eukaryota</taxon>
        <taxon>Viridiplantae</taxon>
        <taxon>Streptophyta</taxon>
        <taxon>Embryophyta</taxon>
        <taxon>Tracheophyta</taxon>
        <taxon>Spermatophyta</taxon>
        <taxon>Magnoliopsida</taxon>
        <taxon>eudicotyledons</taxon>
        <taxon>Gunneridae</taxon>
        <taxon>Pentapetalae</taxon>
        <taxon>rosids</taxon>
        <taxon>fabids</taxon>
        <taxon>Fagales</taxon>
        <taxon>Fagaceae</taxon>
        <taxon>Quercus</taxon>
    </lineage>
</organism>
<evidence type="ECO:0000313" key="3">
    <source>
        <dbReference type="Proteomes" id="UP000594261"/>
    </source>
</evidence>
<reference evidence="2" key="2">
    <citation type="submission" date="2021-01" db="UniProtKB">
        <authorList>
            <consortium name="EnsemblPlants"/>
        </authorList>
    </citation>
    <scope>IDENTIFICATION</scope>
</reference>
<name>A0A7N2L4X2_QUELO</name>
<keyword evidence="3" id="KW-1185">Reference proteome</keyword>
<protein>
    <submittedName>
        <fullName evidence="2">Uncharacterized protein</fullName>
    </submittedName>
</protein>
<keyword evidence="1" id="KW-0812">Transmembrane</keyword>
<accession>A0A7N2L4X2</accession>
<feature type="transmembrane region" description="Helical" evidence="1">
    <location>
        <begin position="91"/>
        <end position="109"/>
    </location>
</feature>
<dbReference type="EnsemblPlants" id="QL03p014486:mrna">
    <property type="protein sequence ID" value="QL03p014486:mrna"/>
    <property type="gene ID" value="QL03p014486"/>
</dbReference>
<dbReference type="Proteomes" id="UP000594261">
    <property type="component" value="Chromosome 3"/>
</dbReference>
<keyword evidence="1" id="KW-0472">Membrane</keyword>
<dbReference type="Gramene" id="QL03p014486:mrna">
    <property type="protein sequence ID" value="QL03p014486:mrna"/>
    <property type="gene ID" value="QL03p014486"/>
</dbReference>